<comment type="caution">
    <text evidence="2">The sequence shown here is derived from an EMBL/GenBank/DDBJ whole genome shotgun (WGS) entry which is preliminary data.</text>
</comment>
<reference evidence="2 3" key="1">
    <citation type="journal article" date="2020" name="ISME J.">
        <title>Uncovering the hidden diversity of litter-decomposition mechanisms in mushroom-forming fungi.</title>
        <authorList>
            <person name="Floudas D."/>
            <person name="Bentzer J."/>
            <person name="Ahren D."/>
            <person name="Johansson T."/>
            <person name="Persson P."/>
            <person name="Tunlid A."/>
        </authorList>
    </citation>
    <scope>NUCLEOTIDE SEQUENCE [LARGE SCALE GENOMIC DNA]</scope>
    <source>
        <strain evidence="2 3">CBS 175.51</strain>
    </source>
</reference>
<organism evidence="2 3">
    <name type="scientific">Ephemerocybe angulata</name>
    <dbReference type="NCBI Taxonomy" id="980116"/>
    <lineage>
        <taxon>Eukaryota</taxon>
        <taxon>Fungi</taxon>
        <taxon>Dikarya</taxon>
        <taxon>Basidiomycota</taxon>
        <taxon>Agaricomycotina</taxon>
        <taxon>Agaricomycetes</taxon>
        <taxon>Agaricomycetidae</taxon>
        <taxon>Agaricales</taxon>
        <taxon>Agaricineae</taxon>
        <taxon>Psathyrellaceae</taxon>
        <taxon>Ephemerocybe</taxon>
    </lineage>
</organism>
<dbReference type="OrthoDB" id="2879357at2759"/>
<name>A0A8H5FCW4_9AGAR</name>
<keyword evidence="3" id="KW-1185">Reference proteome</keyword>
<dbReference type="Proteomes" id="UP000541558">
    <property type="component" value="Unassembled WGS sequence"/>
</dbReference>
<feature type="compositionally biased region" description="Basic and acidic residues" evidence="1">
    <location>
        <begin position="94"/>
        <end position="104"/>
    </location>
</feature>
<sequence length="528" mass="58557">MSDAGAHPFSTAIPLVRRWWSTVQAPQGRPASASKSQSSLEAVQTASPVAFLEADFDIYAKVDKKLQGLQPTAEAVQLLEADLKSVLHRVEARERQVSARKDGGRGPVKARNQKKTPSGKKPAASTSSNPSSKAVAALFDTVIYRCYGLLHQKNPSMRLMVRTGNADFQWIEGEEYLSFVEMKACQSENSGDHLVGLHNWLKRESKDTGSNLYDLCNRRPALNTKDMRINPHCAKLFQALRYLSLTTREAGLSSTGLPANLIWTKHEMEDGGTLYRWELYELSRKPEELTDEDVLKFIKLMVYIYDQYGGGPNVFDAIPPPTQDDLKQAAAMISLSKATPPGVLTPTALVGASIVCQKPPSYSMPTLVWTDHSWCLRVTRSFRFWVSSYMGPGESFVVKVFIDTDSFDREVECLRRLDGLRGVPSLFACGSVPGLSPFTITSYVGEPVSDLSLLEARSVNESIVKPMHVRGVHHHDLVQGNITRDKDGEFHIVDFGEGTVVQEEGVCGGECRDQDWAEILWCIESPIC</sequence>
<gene>
    <name evidence="2" type="ORF">D9611_008963</name>
</gene>
<dbReference type="InterPro" id="IPR011009">
    <property type="entry name" value="Kinase-like_dom_sf"/>
</dbReference>
<protein>
    <recommendedName>
        <fullName evidence="4">Protein kinase domain-containing protein</fullName>
    </recommendedName>
</protein>
<evidence type="ECO:0000256" key="1">
    <source>
        <dbReference type="SAM" id="MobiDB-lite"/>
    </source>
</evidence>
<evidence type="ECO:0008006" key="4">
    <source>
        <dbReference type="Google" id="ProtNLM"/>
    </source>
</evidence>
<feature type="region of interest" description="Disordered" evidence="1">
    <location>
        <begin position="94"/>
        <end position="130"/>
    </location>
</feature>
<dbReference type="EMBL" id="JAACJK010000112">
    <property type="protein sequence ID" value="KAF5331843.1"/>
    <property type="molecule type" value="Genomic_DNA"/>
</dbReference>
<evidence type="ECO:0000313" key="2">
    <source>
        <dbReference type="EMBL" id="KAF5331843.1"/>
    </source>
</evidence>
<dbReference type="AlphaFoldDB" id="A0A8H5FCW4"/>
<proteinExistence type="predicted"/>
<accession>A0A8H5FCW4</accession>
<evidence type="ECO:0000313" key="3">
    <source>
        <dbReference type="Proteomes" id="UP000541558"/>
    </source>
</evidence>
<dbReference type="SUPFAM" id="SSF56112">
    <property type="entry name" value="Protein kinase-like (PK-like)"/>
    <property type="match status" value="1"/>
</dbReference>